<evidence type="ECO:0000256" key="1">
    <source>
        <dbReference type="SAM" id="MobiDB-lite"/>
    </source>
</evidence>
<proteinExistence type="predicted"/>
<feature type="non-terminal residue" evidence="2">
    <location>
        <position position="159"/>
    </location>
</feature>
<sequence>PNTASRQINLGPCQCSCSAIVTISCRYGVRQDRRPLVRLVPSKSVPRHVLRVKDAAEYVCFHSHDDRLAQPRTGESCRVKVDEEPEAEAIGFVPPHRGRCHLPLGDSNPARYGDSSPARPAASVAGERNYTGRHRWCGHWSSRHRHRRLVLLATVSALA</sequence>
<organism evidence="2 3">
    <name type="scientific">Erysiphe pulchra</name>
    <dbReference type="NCBI Taxonomy" id="225359"/>
    <lineage>
        <taxon>Eukaryota</taxon>
        <taxon>Fungi</taxon>
        <taxon>Dikarya</taxon>
        <taxon>Ascomycota</taxon>
        <taxon>Pezizomycotina</taxon>
        <taxon>Leotiomycetes</taxon>
        <taxon>Erysiphales</taxon>
        <taxon>Erysiphaceae</taxon>
        <taxon>Erysiphe</taxon>
    </lineage>
</organism>
<dbReference type="Proteomes" id="UP000237438">
    <property type="component" value="Unassembled WGS sequence"/>
</dbReference>
<reference evidence="2 3" key="1">
    <citation type="submission" date="2017-10" db="EMBL/GenBank/DDBJ databases">
        <title>Development of genomic resources for the powdery mildew, Erysiphe pulchra.</title>
        <authorList>
            <person name="Wadl P.A."/>
            <person name="Mack B.M."/>
            <person name="Moore G."/>
            <person name="Beltz S.B."/>
        </authorList>
    </citation>
    <scope>NUCLEOTIDE SEQUENCE [LARGE SCALE GENOMIC DNA]</scope>
    <source>
        <strain evidence="2">Cflorida</strain>
    </source>
</reference>
<name>A0A2S4PHY9_9PEZI</name>
<dbReference type="AlphaFoldDB" id="A0A2S4PHY9"/>
<evidence type="ECO:0000313" key="2">
    <source>
        <dbReference type="EMBL" id="POS81652.1"/>
    </source>
</evidence>
<accession>A0A2S4PHY9</accession>
<keyword evidence="3" id="KW-1185">Reference proteome</keyword>
<protein>
    <submittedName>
        <fullName evidence="2">Uncharacterized protein</fullName>
    </submittedName>
</protein>
<evidence type="ECO:0000313" key="3">
    <source>
        <dbReference type="Proteomes" id="UP000237438"/>
    </source>
</evidence>
<feature type="region of interest" description="Disordered" evidence="1">
    <location>
        <begin position="106"/>
        <end position="125"/>
    </location>
</feature>
<feature type="non-terminal residue" evidence="2">
    <location>
        <position position="1"/>
    </location>
</feature>
<comment type="caution">
    <text evidence="2">The sequence shown here is derived from an EMBL/GenBank/DDBJ whole genome shotgun (WGS) entry which is preliminary data.</text>
</comment>
<gene>
    <name evidence="2" type="ORF">EPUL_006471</name>
</gene>
<dbReference type="EMBL" id="PEDP01010054">
    <property type="protein sequence ID" value="POS81652.1"/>
    <property type="molecule type" value="Genomic_DNA"/>
</dbReference>